<evidence type="ECO:0000256" key="9">
    <source>
        <dbReference type="HAMAP-Rule" id="MF_00237"/>
    </source>
</evidence>
<gene>
    <name evidence="9" type="primary">tatB</name>
    <name evidence="11" type="ORF">N788_05850</name>
</gene>
<keyword evidence="3 9" id="KW-1003">Cell membrane</keyword>
<feature type="compositionally biased region" description="Basic and acidic residues" evidence="10">
    <location>
        <begin position="93"/>
        <end position="103"/>
    </location>
</feature>
<evidence type="ECO:0000256" key="6">
    <source>
        <dbReference type="ARBA" id="ARBA00022989"/>
    </source>
</evidence>
<dbReference type="GO" id="GO:0043953">
    <property type="term" value="P:protein transport by the Tat complex"/>
    <property type="evidence" value="ECO:0007669"/>
    <property type="project" value="UniProtKB-UniRule"/>
</dbReference>
<dbReference type="InterPro" id="IPR018448">
    <property type="entry name" value="TatB"/>
</dbReference>
<comment type="similarity">
    <text evidence="9">Belongs to the TatB family.</text>
</comment>
<dbReference type="GO" id="GO:0033281">
    <property type="term" value="C:TAT protein transport complex"/>
    <property type="evidence" value="ECO:0007669"/>
    <property type="project" value="UniProtKB-UniRule"/>
</dbReference>
<evidence type="ECO:0000256" key="2">
    <source>
        <dbReference type="ARBA" id="ARBA00022448"/>
    </source>
</evidence>
<keyword evidence="4 9" id="KW-0812">Transmembrane</keyword>
<evidence type="ECO:0000313" key="11">
    <source>
        <dbReference type="EMBL" id="KFL36068.1"/>
    </source>
</evidence>
<dbReference type="Pfam" id="PF02416">
    <property type="entry name" value="TatA_B_E"/>
    <property type="match status" value="1"/>
</dbReference>
<evidence type="ECO:0000256" key="7">
    <source>
        <dbReference type="ARBA" id="ARBA00023010"/>
    </source>
</evidence>
<dbReference type="PANTHER" id="PTHR33162">
    <property type="entry name" value="SEC-INDEPENDENT PROTEIN TRANSLOCASE PROTEIN TATA, CHLOROPLASTIC"/>
    <property type="match status" value="1"/>
</dbReference>
<dbReference type="PANTHER" id="PTHR33162:SF1">
    <property type="entry name" value="SEC-INDEPENDENT PROTEIN TRANSLOCASE PROTEIN TATA, CHLOROPLASTIC"/>
    <property type="match status" value="1"/>
</dbReference>
<dbReference type="HAMAP" id="MF_00237">
    <property type="entry name" value="TatB"/>
    <property type="match status" value="1"/>
</dbReference>
<sequence length="142" mass="15503">MFDLGFSELLVIAVVALVVLGPQRLPKAARFAGLWVRKARAQWYSVKSEFEREMAAEDLKRSIGDPTRELRRDAEDIRRELDDTSAQVGAGLREVRADVEARDPPAAGKAADAGPPPDDVTGDGQAADEPTQPSLLPPRRDD</sequence>
<name>A0A087MGR5_9GAMM</name>
<feature type="compositionally biased region" description="Low complexity" evidence="10">
    <location>
        <begin position="104"/>
        <end position="113"/>
    </location>
</feature>
<comment type="function">
    <text evidence="9">Part of the twin-arginine translocation (Tat) system that transports large folded proteins containing a characteristic twin-arginine motif in their signal peptide across membranes. Together with TatC, TatB is part of a receptor directly interacting with Tat signal peptides. TatB may form an oligomeric binding site that transiently accommodates folded Tat precursor proteins before their translocation.</text>
</comment>
<feature type="region of interest" description="Disordered" evidence="10">
    <location>
        <begin position="56"/>
        <end position="142"/>
    </location>
</feature>
<proteinExistence type="inferred from homology"/>
<feature type="compositionally biased region" description="Basic and acidic residues" evidence="10">
    <location>
        <begin position="56"/>
        <end position="82"/>
    </location>
</feature>
<comment type="subunit">
    <text evidence="9">The Tat system comprises two distinct complexes: a TatABC complex, containing multiple copies of TatA, TatB and TatC subunits, and a separate TatA complex, containing only TatA subunits. Substrates initially bind to the TatABC complex, which probably triggers association of the separate TatA complex to form the active translocon.</text>
</comment>
<dbReference type="InterPro" id="IPR003369">
    <property type="entry name" value="TatA/B/E"/>
</dbReference>
<dbReference type="OrthoDB" id="9816005at2"/>
<evidence type="ECO:0000256" key="4">
    <source>
        <dbReference type="ARBA" id="ARBA00022692"/>
    </source>
</evidence>
<keyword evidence="6 9" id="KW-1133">Transmembrane helix</keyword>
<keyword evidence="7 9" id="KW-0811">Translocation</keyword>
<reference evidence="11 12" key="2">
    <citation type="journal article" date="2015" name="Stand. Genomic Sci.">
        <title>High quality draft genomic sequence of Arenimonas donghaensis DSM 18148(T).</title>
        <authorList>
            <person name="Chen F."/>
            <person name="Wang H."/>
            <person name="Cao Y."/>
            <person name="Li X."/>
            <person name="Wang G."/>
        </authorList>
    </citation>
    <scope>NUCLEOTIDE SEQUENCE [LARGE SCALE GENOMIC DNA]</scope>
    <source>
        <strain evidence="11 12">HO3-R19</strain>
    </source>
</reference>
<dbReference type="Gene3D" id="1.20.5.3310">
    <property type="match status" value="1"/>
</dbReference>
<comment type="subcellular location">
    <subcellularLocation>
        <location evidence="9">Cell membrane</location>
        <topology evidence="9">Single-pass membrane protein</topology>
    </subcellularLocation>
    <subcellularLocation>
        <location evidence="1">Membrane</location>
        <topology evidence="1">Single-pass membrane protein</topology>
    </subcellularLocation>
</comment>
<keyword evidence="5 9" id="KW-0653">Protein transport</keyword>
<accession>A0A087MGR5</accession>
<evidence type="ECO:0000256" key="5">
    <source>
        <dbReference type="ARBA" id="ARBA00022927"/>
    </source>
</evidence>
<dbReference type="EMBL" id="AVCJ01000034">
    <property type="protein sequence ID" value="KFL36068.1"/>
    <property type="molecule type" value="Genomic_DNA"/>
</dbReference>
<dbReference type="PRINTS" id="PR01506">
    <property type="entry name" value="TATBPROTEIN"/>
</dbReference>
<keyword evidence="8 9" id="KW-0472">Membrane</keyword>
<reference evidence="12" key="1">
    <citation type="submission" date="2013-08" db="EMBL/GenBank/DDBJ databases">
        <title>Genome sequencing of Arenimonas donghaensis.</title>
        <authorList>
            <person name="Chen F."/>
            <person name="Wang G."/>
        </authorList>
    </citation>
    <scope>NUCLEOTIDE SEQUENCE [LARGE SCALE GENOMIC DNA]</scope>
    <source>
        <strain evidence="12">HO3-R19</strain>
    </source>
</reference>
<dbReference type="PATRIC" id="fig|1121014.3.peg.2075"/>
<keyword evidence="12" id="KW-1185">Reference proteome</keyword>
<dbReference type="RefSeq" id="WP_034224844.1">
    <property type="nucleotide sequence ID" value="NZ_AVCJ01000034.1"/>
</dbReference>
<evidence type="ECO:0000256" key="8">
    <source>
        <dbReference type="ARBA" id="ARBA00023136"/>
    </source>
</evidence>
<protein>
    <recommendedName>
        <fullName evidence="9">Sec-independent protein translocase protein TatB</fullName>
    </recommendedName>
</protein>
<evidence type="ECO:0000313" key="12">
    <source>
        <dbReference type="Proteomes" id="UP000029085"/>
    </source>
</evidence>
<dbReference type="AlphaFoldDB" id="A0A087MGR5"/>
<dbReference type="STRING" id="1121014.N788_05850"/>
<keyword evidence="2 9" id="KW-0813">Transport</keyword>
<dbReference type="GO" id="GO:0008320">
    <property type="term" value="F:protein transmembrane transporter activity"/>
    <property type="evidence" value="ECO:0007669"/>
    <property type="project" value="UniProtKB-UniRule"/>
</dbReference>
<dbReference type="Proteomes" id="UP000029085">
    <property type="component" value="Unassembled WGS sequence"/>
</dbReference>
<evidence type="ECO:0000256" key="1">
    <source>
        <dbReference type="ARBA" id="ARBA00004167"/>
    </source>
</evidence>
<organism evidence="11 12">
    <name type="scientific">Arenimonas donghaensis DSM 18148 = HO3-R19</name>
    <dbReference type="NCBI Taxonomy" id="1121014"/>
    <lineage>
        <taxon>Bacteria</taxon>
        <taxon>Pseudomonadati</taxon>
        <taxon>Pseudomonadota</taxon>
        <taxon>Gammaproteobacteria</taxon>
        <taxon>Lysobacterales</taxon>
        <taxon>Lysobacteraceae</taxon>
        <taxon>Arenimonas</taxon>
    </lineage>
</organism>
<dbReference type="NCBIfam" id="TIGR01410">
    <property type="entry name" value="tatB"/>
    <property type="match status" value="1"/>
</dbReference>
<evidence type="ECO:0000256" key="10">
    <source>
        <dbReference type="SAM" id="MobiDB-lite"/>
    </source>
</evidence>
<evidence type="ECO:0000256" key="3">
    <source>
        <dbReference type="ARBA" id="ARBA00022475"/>
    </source>
</evidence>
<comment type="caution">
    <text evidence="11">The sequence shown here is derived from an EMBL/GenBank/DDBJ whole genome shotgun (WGS) entry which is preliminary data.</text>
</comment>